<sequence>MGNYRRMLDSMSNETLREEEDHKRPVEKPKSMEALATDLAKPKQYLPTKDAQGFELQSLTSDEKRSEYLETQRNISVEEQNQWPQQLFTLESAALATSVPNNRRLGQRTHEIRDKWTSEARRNSRK</sequence>
<dbReference type="EMBL" id="JAHBCI010000005">
    <property type="protein sequence ID" value="KAG9501954.1"/>
    <property type="molecule type" value="Genomic_DNA"/>
</dbReference>
<reference evidence="2" key="1">
    <citation type="journal article" date="2021" name="Mol. Plant Microbe Interact.">
        <title>Telomere to telomere genome assembly of Fusarium musae F31, causal agent of crown rot disease of banana.</title>
        <authorList>
            <person name="Degradi L."/>
            <person name="Tava V."/>
            <person name="Kunova A."/>
            <person name="Cortesi P."/>
            <person name="Saracchi M."/>
            <person name="Pasquali M."/>
        </authorList>
    </citation>
    <scope>NUCLEOTIDE SEQUENCE</scope>
    <source>
        <strain evidence="2">F31</strain>
    </source>
</reference>
<evidence type="ECO:0000313" key="2">
    <source>
        <dbReference type="EMBL" id="KAG9501954.1"/>
    </source>
</evidence>
<accession>A0A9P8DH78</accession>
<gene>
    <name evidence="2" type="ORF">J7337_007661</name>
</gene>
<organism evidence="2 3">
    <name type="scientific">Fusarium musae</name>
    <dbReference type="NCBI Taxonomy" id="1042133"/>
    <lineage>
        <taxon>Eukaryota</taxon>
        <taxon>Fungi</taxon>
        <taxon>Dikarya</taxon>
        <taxon>Ascomycota</taxon>
        <taxon>Pezizomycotina</taxon>
        <taxon>Sordariomycetes</taxon>
        <taxon>Hypocreomycetidae</taxon>
        <taxon>Hypocreales</taxon>
        <taxon>Nectriaceae</taxon>
        <taxon>Fusarium</taxon>
    </lineage>
</organism>
<evidence type="ECO:0000256" key="1">
    <source>
        <dbReference type="SAM" id="MobiDB-lite"/>
    </source>
</evidence>
<feature type="compositionally biased region" description="Basic and acidic residues" evidence="1">
    <location>
        <begin position="108"/>
        <end position="126"/>
    </location>
</feature>
<evidence type="ECO:0000313" key="3">
    <source>
        <dbReference type="Proteomes" id="UP000827133"/>
    </source>
</evidence>
<feature type="compositionally biased region" description="Basic and acidic residues" evidence="1">
    <location>
        <begin position="15"/>
        <end position="31"/>
    </location>
</feature>
<protein>
    <submittedName>
        <fullName evidence="2">Uncharacterized protein</fullName>
    </submittedName>
</protein>
<dbReference type="Proteomes" id="UP000827133">
    <property type="component" value="Unassembled WGS sequence"/>
</dbReference>
<dbReference type="GeneID" id="68315517"/>
<keyword evidence="3" id="KW-1185">Reference proteome</keyword>
<feature type="region of interest" description="Disordered" evidence="1">
    <location>
        <begin position="99"/>
        <end position="126"/>
    </location>
</feature>
<feature type="region of interest" description="Disordered" evidence="1">
    <location>
        <begin position="1"/>
        <end position="62"/>
    </location>
</feature>
<proteinExistence type="predicted"/>
<name>A0A9P8DH78_9HYPO</name>
<dbReference type="RefSeq" id="XP_044680954.1">
    <property type="nucleotide sequence ID" value="XM_044825297.1"/>
</dbReference>
<dbReference type="KEGG" id="fmu:J7337_007661"/>
<dbReference type="AlphaFoldDB" id="A0A9P8DH78"/>
<comment type="caution">
    <text evidence="2">The sequence shown here is derived from an EMBL/GenBank/DDBJ whole genome shotgun (WGS) entry which is preliminary data.</text>
</comment>